<gene>
    <name evidence="8" type="ORF">N864_23890</name>
</gene>
<evidence type="ECO:0000256" key="4">
    <source>
        <dbReference type="ARBA" id="ARBA00022801"/>
    </source>
</evidence>
<keyword evidence="3" id="KW-0479">Metal-binding</keyword>
<sequence>MSEDRVADRLALSRDFPLTADLPMAGAGSRWLAGERWEPASPRRASTVMLVRDGDAGTEVFMLRRVAGMAFAPNMLVFPGGGCDVRDGDPDLPWAGPSPSEWASRLGCDVAEAQMYVAAAVREVFEETGVLLAGASPDGVLADVSGAEWREVRRGLVDRELSLAGVLEDAGLVLRSDLLAAKAHWLTPEFEPRRFDTWFFAAVMPGHQEADGDTSEADHSAWVRPGETIAAFGRGEAVMLPPTLVCLEEVRDAASAEEFVRHTEHLPLIMPTIVSTPEGPAMRISVS</sequence>
<organism evidence="8 9">
    <name type="scientific">Intrasporangium chromatireducens Q5-1</name>
    <dbReference type="NCBI Taxonomy" id="584657"/>
    <lineage>
        <taxon>Bacteria</taxon>
        <taxon>Bacillati</taxon>
        <taxon>Actinomycetota</taxon>
        <taxon>Actinomycetes</taxon>
        <taxon>Micrococcales</taxon>
        <taxon>Intrasporangiaceae</taxon>
        <taxon>Intrasporangium</taxon>
    </lineage>
</organism>
<dbReference type="PROSITE" id="PS51462">
    <property type="entry name" value="NUDIX"/>
    <property type="match status" value="1"/>
</dbReference>
<comment type="cofactor">
    <cofactor evidence="2">
        <name>Mg(2+)</name>
        <dbReference type="ChEBI" id="CHEBI:18420"/>
    </cofactor>
</comment>
<protein>
    <submittedName>
        <fullName evidence="8">NUDIX hydrolase</fullName>
    </submittedName>
</protein>
<keyword evidence="6" id="KW-0464">Manganese</keyword>
<dbReference type="GO" id="GO:0016818">
    <property type="term" value="F:hydrolase activity, acting on acid anhydrides, in phosphorus-containing anhydrides"/>
    <property type="evidence" value="ECO:0007669"/>
    <property type="project" value="InterPro"/>
</dbReference>
<dbReference type="EMBL" id="AWQS01000141">
    <property type="protein sequence ID" value="EWT05152.1"/>
    <property type="molecule type" value="Genomic_DNA"/>
</dbReference>
<accession>W9GJ34</accession>
<dbReference type="InterPro" id="IPR039121">
    <property type="entry name" value="NUDT19"/>
</dbReference>
<evidence type="ECO:0000256" key="5">
    <source>
        <dbReference type="ARBA" id="ARBA00022842"/>
    </source>
</evidence>
<keyword evidence="4 8" id="KW-0378">Hydrolase</keyword>
<proteinExistence type="predicted"/>
<keyword evidence="5" id="KW-0460">Magnesium</keyword>
<keyword evidence="9" id="KW-1185">Reference proteome</keyword>
<comment type="cofactor">
    <cofactor evidence="1">
        <name>Mn(2+)</name>
        <dbReference type="ChEBI" id="CHEBI:29035"/>
    </cofactor>
</comment>
<dbReference type="GO" id="GO:0046872">
    <property type="term" value="F:metal ion binding"/>
    <property type="evidence" value="ECO:0007669"/>
    <property type="project" value="UniProtKB-KW"/>
</dbReference>
<reference evidence="9" key="1">
    <citation type="submission" date="2013-08" db="EMBL/GenBank/DDBJ databases">
        <title>Intrasporangium oryzae NRRL B-24470.</title>
        <authorList>
            <person name="Liu H."/>
            <person name="Wang G."/>
        </authorList>
    </citation>
    <scope>NUCLEOTIDE SEQUENCE [LARGE SCALE GENOMIC DNA]</scope>
    <source>
        <strain evidence="9">Q5-1</strain>
    </source>
</reference>
<dbReference type="CDD" id="cd18870">
    <property type="entry name" value="NUDIX_AcylCoAdiphos_Nudt19"/>
    <property type="match status" value="1"/>
</dbReference>
<feature type="domain" description="Nudix hydrolase" evidence="7">
    <location>
        <begin position="41"/>
        <end position="245"/>
    </location>
</feature>
<dbReference type="AlphaFoldDB" id="W9GJ34"/>
<name>W9GJ34_9MICO</name>
<evidence type="ECO:0000313" key="9">
    <source>
        <dbReference type="Proteomes" id="UP000019494"/>
    </source>
</evidence>
<dbReference type="PATRIC" id="fig|584657.3.peg.2960"/>
<evidence type="ECO:0000256" key="3">
    <source>
        <dbReference type="ARBA" id="ARBA00022723"/>
    </source>
</evidence>
<dbReference type="RefSeq" id="WP_240474344.1">
    <property type="nucleotide sequence ID" value="NZ_AWQS01000141.1"/>
</dbReference>
<dbReference type="PANTHER" id="PTHR12318:SF0">
    <property type="entry name" value="ACYL-COENZYME A DIPHOSPHATASE NUDT19"/>
    <property type="match status" value="1"/>
</dbReference>
<evidence type="ECO:0000313" key="8">
    <source>
        <dbReference type="EMBL" id="EWT05152.1"/>
    </source>
</evidence>
<dbReference type="InterPro" id="IPR015797">
    <property type="entry name" value="NUDIX_hydrolase-like_dom_sf"/>
</dbReference>
<evidence type="ECO:0000256" key="6">
    <source>
        <dbReference type="ARBA" id="ARBA00023211"/>
    </source>
</evidence>
<evidence type="ECO:0000256" key="2">
    <source>
        <dbReference type="ARBA" id="ARBA00001946"/>
    </source>
</evidence>
<comment type="caution">
    <text evidence="8">The sequence shown here is derived from an EMBL/GenBank/DDBJ whole genome shotgun (WGS) entry which is preliminary data.</text>
</comment>
<dbReference type="InterPro" id="IPR000086">
    <property type="entry name" value="NUDIX_hydrolase_dom"/>
</dbReference>
<dbReference type="PANTHER" id="PTHR12318">
    <property type="entry name" value="TESTOSTERONE-REGULATED PROTEIN RP2"/>
    <property type="match status" value="1"/>
</dbReference>
<evidence type="ECO:0000259" key="7">
    <source>
        <dbReference type="PROSITE" id="PS51462"/>
    </source>
</evidence>
<dbReference type="Proteomes" id="UP000019494">
    <property type="component" value="Unassembled WGS sequence"/>
</dbReference>
<dbReference type="SUPFAM" id="SSF55811">
    <property type="entry name" value="Nudix"/>
    <property type="match status" value="1"/>
</dbReference>
<evidence type="ECO:0000256" key="1">
    <source>
        <dbReference type="ARBA" id="ARBA00001936"/>
    </source>
</evidence>
<dbReference type="Gene3D" id="3.90.79.10">
    <property type="entry name" value="Nucleoside Triphosphate Pyrophosphohydrolase"/>
    <property type="match status" value="1"/>
</dbReference>